<feature type="compositionally biased region" description="Basic residues" evidence="1">
    <location>
        <begin position="101"/>
        <end position="117"/>
    </location>
</feature>
<accession>A0ABP0MYW1</accession>
<keyword evidence="3" id="KW-1185">Reference proteome</keyword>
<proteinExistence type="predicted"/>
<gene>
    <name evidence="2" type="ORF">SCF082_LOCUS30536</name>
</gene>
<evidence type="ECO:0000313" key="3">
    <source>
        <dbReference type="Proteomes" id="UP001642464"/>
    </source>
</evidence>
<dbReference type="EMBL" id="CAXAMM010025269">
    <property type="protein sequence ID" value="CAK9056725.1"/>
    <property type="molecule type" value="Genomic_DNA"/>
</dbReference>
<reference evidence="2 3" key="1">
    <citation type="submission" date="2024-02" db="EMBL/GenBank/DDBJ databases">
        <authorList>
            <person name="Chen Y."/>
            <person name="Shah S."/>
            <person name="Dougan E. K."/>
            <person name="Thang M."/>
            <person name="Chan C."/>
        </authorList>
    </citation>
    <scope>NUCLEOTIDE SEQUENCE [LARGE SCALE GENOMIC DNA]</scope>
</reference>
<sequence>RPMPDERSSRPSGGAAERKARVGLNMSALGSLISSNRRTNARMDRTQFEGAEKELRRVGGEEEVVACYKQAAEREAKVIEKVTNGRMKVAGDRIVVNQATRRSRSRSRSRSGSRAKK</sequence>
<feature type="region of interest" description="Disordered" evidence="1">
    <location>
        <begin position="1"/>
        <end position="20"/>
    </location>
</feature>
<organism evidence="2 3">
    <name type="scientific">Durusdinium trenchii</name>
    <dbReference type="NCBI Taxonomy" id="1381693"/>
    <lineage>
        <taxon>Eukaryota</taxon>
        <taxon>Sar</taxon>
        <taxon>Alveolata</taxon>
        <taxon>Dinophyceae</taxon>
        <taxon>Suessiales</taxon>
        <taxon>Symbiodiniaceae</taxon>
        <taxon>Durusdinium</taxon>
    </lineage>
</organism>
<feature type="non-terminal residue" evidence="2">
    <location>
        <position position="1"/>
    </location>
</feature>
<name>A0ABP0MYW1_9DINO</name>
<protein>
    <submittedName>
        <fullName evidence="2">Uncharacterized protein</fullName>
    </submittedName>
</protein>
<evidence type="ECO:0000256" key="1">
    <source>
        <dbReference type="SAM" id="MobiDB-lite"/>
    </source>
</evidence>
<feature type="region of interest" description="Disordered" evidence="1">
    <location>
        <begin position="96"/>
        <end position="117"/>
    </location>
</feature>
<evidence type="ECO:0000313" key="2">
    <source>
        <dbReference type="EMBL" id="CAK9056725.1"/>
    </source>
</evidence>
<dbReference type="Proteomes" id="UP001642464">
    <property type="component" value="Unassembled WGS sequence"/>
</dbReference>
<comment type="caution">
    <text evidence="2">The sequence shown here is derived from an EMBL/GenBank/DDBJ whole genome shotgun (WGS) entry which is preliminary data.</text>
</comment>